<accession>A0AAD3T6J2</accession>
<dbReference type="PANTHER" id="PTHR11911:SF111">
    <property type="entry name" value="INOSINE-5'-MONOPHOSPHATE DEHYDROGENASE"/>
    <property type="match status" value="1"/>
</dbReference>
<evidence type="ECO:0000313" key="4">
    <source>
        <dbReference type="Proteomes" id="UP001279734"/>
    </source>
</evidence>
<name>A0AAD3T6J2_NEPGR</name>
<comment type="similarity">
    <text evidence="1">Belongs to the IMPDH/GMPR family.</text>
</comment>
<dbReference type="InterPro" id="IPR005990">
    <property type="entry name" value="IMP_DH"/>
</dbReference>
<dbReference type="InterPro" id="IPR013785">
    <property type="entry name" value="Aldolase_TIM"/>
</dbReference>
<dbReference type="EMBL" id="BSYO01000026">
    <property type="protein sequence ID" value="GMH23632.1"/>
    <property type="molecule type" value="Genomic_DNA"/>
</dbReference>
<proteinExistence type="inferred from homology"/>
<dbReference type="AlphaFoldDB" id="A0AAD3T6J2"/>
<organism evidence="3 4">
    <name type="scientific">Nepenthes gracilis</name>
    <name type="common">Slender pitcher plant</name>
    <dbReference type="NCBI Taxonomy" id="150966"/>
    <lineage>
        <taxon>Eukaryota</taxon>
        <taxon>Viridiplantae</taxon>
        <taxon>Streptophyta</taxon>
        <taxon>Embryophyta</taxon>
        <taxon>Tracheophyta</taxon>
        <taxon>Spermatophyta</taxon>
        <taxon>Magnoliopsida</taxon>
        <taxon>eudicotyledons</taxon>
        <taxon>Gunneridae</taxon>
        <taxon>Pentapetalae</taxon>
        <taxon>Caryophyllales</taxon>
        <taxon>Nepenthaceae</taxon>
        <taxon>Nepenthes</taxon>
    </lineage>
</organism>
<evidence type="ECO:0000259" key="2">
    <source>
        <dbReference type="Pfam" id="PF00478"/>
    </source>
</evidence>
<feature type="domain" description="IMP dehydrogenase/GMP reductase" evidence="2">
    <location>
        <begin position="10"/>
        <end position="73"/>
    </location>
</feature>
<dbReference type="Pfam" id="PF00478">
    <property type="entry name" value="IMPDH"/>
    <property type="match status" value="1"/>
</dbReference>
<dbReference type="SUPFAM" id="SSF51412">
    <property type="entry name" value="Inosine monophosphate dehydrogenase (IMPDH)"/>
    <property type="match status" value="1"/>
</dbReference>
<dbReference type="GO" id="GO:0003938">
    <property type="term" value="F:IMP dehydrogenase activity"/>
    <property type="evidence" value="ECO:0007669"/>
    <property type="project" value="InterPro"/>
</dbReference>
<protein>
    <recommendedName>
        <fullName evidence="2">IMP dehydrogenase/GMP reductase domain-containing protein</fullName>
    </recommendedName>
</protein>
<reference evidence="3" key="1">
    <citation type="submission" date="2023-05" db="EMBL/GenBank/DDBJ databases">
        <title>Nepenthes gracilis genome sequencing.</title>
        <authorList>
            <person name="Fukushima K."/>
        </authorList>
    </citation>
    <scope>NUCLEOTIDE SEQUENCE</scope>
    <source>
        <strain evidence="3">SING2019-196</strain>
    </source>
</reference>
<dbReference type="InterPro" id="IPR001093">
    <property type="entry name" value="IMP_DH_GMPRt"/>
</dbReference>
<dbReference type="Proteomes" id="UP001279734">
    <property type="component" value="Unassembled WGS sequence"/>
</dbReference>
<comment type="caution">
    <text evidence="3">The sequence shown here is derived from an EMBL/GenBank/DDBJ whole genome shotgun (WGS) entry which is preliminary data.</text>
</comment>
<dbReference type="Gene3D" id="3.20.20.70">
    <property type="entry name" value="Aldolase class I"/>
    <property type="match status" value="1"/>
</dbReference>
<dbReference type="GO" id="GO:0006183">
    <property type="term" value="P:GTP biosynthetic process"/>
    <property type="evidence" value="ECO:0007669"/>
    <property type="project" value="TreeGrafter"/>
</dbReference>
<evidence type="ECO:0000256" key="1">
    <source>
        <dbReference type="ARBA" id="ARBA00005502"/>
    </source>
</evidence>
<dbReference type="PANTHER" id="PTHR11911">
    <property type="entry name" value="INOSINE-5-MONOPHOSPHATE DEHYDROGENASE RELATED"/>
    <property type="match status" value="1"/>
</dbReference>
<gene>
    <name evidence="3" type="ORF">Nepgr_025475</name>
</gene>
<keyword evidence="4" id="KW-1185">Reference proteome</keyword>
<dbReference type="GO" id="GO:0005737">
    <property type="term" value="C:cytoplasm"/>
    <property type="evidence" value="ECO:0007669"/>
    <property type="project" value="TreeGrafter"/>
</dbReference>
<evidence type="ECO:0000313" key="3">
    <source>
        <dbReference type="EMBL" id="GMH23632.1"/>
    </source>
</evidence>
<sequence length="120" mass="12999">MAASLHRLSHNYANLSTRLTRNLTLSLPCVSTPMDTVTESSMTIAMASLGVISIPYSDNSPSDQFSLLLSAKSHRILSVSNFEIKSPSYFIDFESDLGSSSLPLVSDTGDHNSRVLGYVL</sequence>